<dbReference type="InterPro" id="IPR032858">
    <property type="entry name" value="CcoP_N"/>
</dbReference>
<dbReference type="PROSITE" id="PS51007">
    <property type="entry name" value="CYTC"/>
    <property type="match status" value="1"/>
</dbReference>
<evidence type="ECO:0000256" key="1">
    <source>
        <dbReference type="ARBA" id="ARBA00022617"/>
    </source>
</evidence>
<dbReference type="GO" id="GO:0009055">
    <property type="term" value="F:electron transfer activity"/>
    <property type="evidence" value="ECO:0007669"/>
    <property type="project" value="InterPro"/>
</dbReference>
<evidence type="ECO:0000256" key="5">
    <source>
        <dbReference type="SAM" id="MobiDB-lite"/>
    </source>
</evidence>
<dbReference type="Pfam" id="PF14715">
    <property type="entry name" value="FixP_N"/>
    <property type="match status" value="1"/>
</dbReference>
<dbReference type="Pfam" id="PF13442">
    <property type="entry name" value="Cytochrome_CBB3"/>
    <property type="match status" value="1"/>
</dbReference>
<dbReference type="Proteomes" id="UP000240912">
    <property type="component" value="Unassembled WGS sequence"/>
</dbReference>
<feature type="transmembrane region" description="Helical" evidence="6">
    <location>
        <begin position="19"/>
        <end position="37"/>
    </location>
</feature>
<organism evidence="8 9">
    <name type="scientific">Pedobacter yulinensis</name>
    <dbReference type="NCBI Taxonomy" id="2126353"/>
    <lineage>
        <taxon>Bacteria</taxon>
        <taxon>Pseudomonadati</taxon>
        <taxon>Bacteroidota</taxon>
        <taxon>Sphingobacteriia</taxon>
        <taxon>Sphingobacteriales</taxon>
        <taxon>Sphingobacteriaceae</taxon>
        <taxon>Pedobacter</taxon>
    </lineage>
</organism>
<dbReference type="GO" id="GO:0020037">
    <property type="term" value="F:heme binding"/>
    <property type="evidence" value="ECO:0007669"/>
    <property type="project" value="InterPro"/>
</dbReference>
<accession>A0A2T3HMU9</accession>
<name>A0A2T3HMU9_9SPHI</name>
<feature type="compositionally biased region" description="Basic and acidic residues" evidence="5">
    <location>
        <begin position="173"/>
        <end position="182"/>
    </location>
</feature>
<evidence type="ECO:0000259" key="7">
    <source>
        <dbReference type="PROSITE" id="PS51007"/>
    </source>
</evidence>
<reference evidence="8 9" key="1">
    <citation type="submission" date="2018-03" db="EMBL/GenBank/DDBJ databases">
        <authorList>
            <person name="Keele B.F."/>
        </authorList>
    </citation>
    <scope>NUCLEOTIDE SEQUENCE [LARGE SCALE GENOMIC DNA]</scope>
    <source>
        <strain evidence="8 9">YL28-9</strain>
    </source>
</reference>
<dbReference type="InterPro" id="IPR038414">
    <property type="entry name" value="CcoP_N_sf"/>
</dbReference>
<proteinExistence type="predicted"/>
<evidence type="ECO:0000313" key="9">
    <source>
        <dbReference type="Proteomes" id="UP000240912"/>
    </source>
</evidence>
<keyword evidence="6" id="KW-1133">Transmembrane helix</keyword>
<dbReference type="SUPFAM" id="SSF46626">
    <property type="entry name" value="Cytochrome c"/>
    <property type="match status" value="1"/>
</dbReference>
<dbReference type="EMBL" id="PYLS01000005">
    <property type="protein sequence ID" value="PST83765.1"/>
    <property type="molecule type" value="Genomic_DNA"/>
</dbReference>
<dbReference type="AlphaFoldDB" id="A0A2T3HMU9"/>
<dbReference type="Gene3D" id="6.10.280.130">
    <property type="match status" value="1"/>
</dbReference>
<sequence>MLHHAYDEIYELDNPVPRWFNVLFYGTIVIGAIYMAYNHLGPGLRQDDEYQAEMAEAQAAKLRYLATAANAIDENSVKADAAPATLASGRTIFAENCAVCHGDKGQGMIGPNLTDAYWLHGGDIGHIFKTIKYGVPEKGMVSWEKTLSAKQIAEVSNFILSLKGTDPAGAKDPQGEQHEESGARAPAK</sequence>
<dbReference type="OrthoDB" id="9811281at2"/>
<dbReference type="Gene3D" id="1.10.760.10">
    <property type="entry name" value="Cytochrome c-like domain"/>
    <property type="match status" value="1"/>
</dbReference>
<evidence type="ECO:0000256" key="4">
    <source>
        <dbReference type="PROSITE-ProRule" id="PRU00433"/>
    </source>
</evidence>
<gene>
    <name evidence="8" type="ORF">C7T94_08945</name>
</gene>
<dbReference type="InterPro" id="IPR036909">
    <property type="entry name" value="Cyt_c-like_dom_sf"/>
</dbReference>
<evidence type="ECO:0000256" key="3">
    <source>
        <dbReference type="ARBA" id="ARBA00023004"/>
    </source>
</evidence>
<keyword evidence="9" id="KW-1185">Reference proteome</keyword>
<dbReference type="InterPro" id="IPR009056">
    <property type="entry name" value="Cyt_c-like_dom"/>
</dbReference>
<keyword evidence="6" id="KW-0472">Membrane</keyword>
<dbReference type="PANTHER" id="PTHR33751:SF1">
    <property type="entry name" value="CBB3-TYPE CYTOCHROME C OXIDASE SUBUNIT FIXP"/>
    <property type="match status" value="1"/>
</dbReference>
<keyword evidence="6" id="KW-0812">Transmembrane</keyword>
<comment type="caution">
    <text evidence="8">The sequence shown here is derived from an EMBL/GenBank/DDBJ whole genome shotgun (WGS) entry which is preliminary data.</text>
</comment>
<evidence type="ECO:0000256" key="6">
    <source>
        <dbReference type="SAM" id="Phobius"/>
    </source>
</evidence>
<protein>
    <submittedName>
        <fullName evidence="8">Cytochrome C</fullName>
    </submittedName>
</protein>
<evidence type="ECO:0000313" key="8">
    <source>
        <dbReference type="EMBL" id="PST83765.1"/>
    </source>
</evidence>
<dbReference type="PANTHER" id="PTHR33751">
    <property type="entry name" value="CBB3-TYPE CYTOCHROME C OXIDASE SUBUNIT FIXP"/>
    <property type="match status" value="1"/>
</dbReference>
<keyword evidence="3 4" id="KW-0408">Iron</keyword>
<keyword evidence="1 4" id="KW-0349">Heme</keyword>
<feature type="domain" description="Cytochrome c" evidence="7">
    <location>
        <begin position="84"/>
        <end position="163"/>
    </location>
</feature>
<keyword evidence="2 4" id="KW-0479">Metal-binding</keyword>
<dbReference type="GO" id="GO:0046872">
    <property type="term" value="F:metal ion binding"/>
    <property type="evidence" value="ECO:0007669"/>
    <property type="project" value="UniProtKB-KW"/>
</dbReference>
<evidence type="ECO:0000256" key="2">
    <source>
        <dbReference type="ARBA" id="ARBA00022723"/>
    </source>
</evidence>
<dbReference type="InterPro" id="IPR050597">
    <property type="entry name" value="Cytochrome_c_Oxidase_Subunit"/>
</dbReference>
<feature type="region of interest" description="Disordered" evidence="5">
    <location>
        <begin position="164"/>
        <end position="188"/>
    </location>
</feature>